<dbReference type="SUPFAM" id="SSF46938">
    <property type="entry name" value="CRAL/TRIO N-terminal domain"/>
    <property type="match status" value="1"/>
</dbReference>
<evidence type="ECO:0000256" key="9">
    <source>
        <dbReference type="ARBA" id="ARBA00023306"/>
    </source>
</evidence>
<evidence type="ECO:0000313" key="13">
    <source>
        <dbReference type="Proteomes" id="UP000694864"/>
    </source>
</evidence>
<dbReference type="InterPro" id="IPR036273">
    <property type="entry name" value="CRAL/TRIO_N_dom_sf"/>
</dbReference>
<dbReference type="PROSITE" id="PS50191">
    <property type="entry name" value="CRAL_TRIO"/>
    <property type="match status" value="1"/>
</dbReference>
<dbReference type="SMART" id="SM01100">
    <property type="entry name" value="CRAL_TRIO_N"/>
    <property type="match status" value="1"/>
</dbReference>
<dbReference type="Pfam" id="PF00650">
    <property type="entry name" value="CRAL_TRIO"/>
    <property type="match status" value="1"/>
</dbReference>
<dbReference type="InterPro" id="IPR056794">
    <property type="entry name" value="PATL1-6_C_GOLD"/>
</dbReference>
<dbReference type="Pfam" id="PF25099">
    <property type="entry name" value="GOLD_PATL1_C"/>
    <property type="match status" value="1"/>
</dbReference>
<dbReference type="InterPro" id="IPR001251">
    <property type="entry name" value="CRAL-TRIO_dom"/>
</dbReference>
<dbReference type="Gene3D" id="3.40.525.10">
    <property type="entry name" value="CRAL-TRIO lipid binding domain"/>
    <property type="match status" value="1"/>
</dbReference>
<feature type="region of interest" description="Disordered" evidence="10">
    <location>
        <begin position="1"/>
        <end position="72"/>
    </location>
</feature>
<evidence type="ECO:0000256" key="7">
    <source>
        <dbReference type="ARBA" id="ARBA00023121"/>
    </source>
</evidence>
<dbReference type="Pfam" id="PF03765">
    <property type="entry name" value="CRAL_TRIO_N"/>
    <property type="match status" value="1"/>
</dbReference>
<reference evidence="13" key="1">
    <citation type="journal article" date="2014" name="Nat. Commun.">
        <title>The emerging biofuel crop Camelina sativa retains a highly undifferentiated hexaploid genome structure.</title>
        <authorList>
            <person name="Kagale S."/>
            <person name="Koh C."/>
            <person name="Nixon J."/>
            <person name="Bollina V."/>
            <person name="Clarke W.E."/>
            <person name="Tuteja R."/>
            <person name="Spillane C."/>
            <person name="Robinson S.J."/>
            <person name="Links M.G."/>
            <person name="Clarke C."/>
            <person name="Higgins E.E."/>
            <person name="Huebert T."/>
            <person name="Sharpe A.G."/>
            <person name="Parkin I.A."/>
        </authorList>
    </citation>
    <scope>NUCLEOTIDE SEQUENCE [LARGE SCALE GENOMIC DNA]</scope>
    <source>
        <strain evidence="13">cv. DH55</strain>
    </source>
</reference>
<evidence type="ECO:0000256" key="2">
    <source>
        <dbReference type="ARBA" id="ARBA00004496"/>
    </source>
</evidence>
<dbReference type="InterPro" id="IPR036598">
    <property type="entry name" value="GOLD_dom_sf"/>
</dbReference>
<feature type="domain" description="CRAL-TRIO" evidence="11">
    <location>
        <begin position="285"/>
        <end position="458"/>
    </location>
</feature>
<keyword evidence="9" id="KW-0131">Cell cycle</keyword>
<dbReference type="CDD" id="cd00170">
    <property type="entry name" value="SEC14"/>
    <property type="match status" value="1"/>
</dbReference>
<dbReference type="InterPro" id="IPR011074">
    <property type="entry name" value="CRAL/TRIO_N_dom"/>
</dbReference>
<sequence>MAQEEVQKSADVAVPVTEKPMTDKEVNTIHTPVAEKKDAPPASDEKAVPEKEESPKEESPVVEAEKSVPVKEEETAVVAEKVIVLTAEEVQKKSLEEFKELVREALNKREFTAPPTPVNEEKPEEKKPEEETKTEEKKTEEKKEETSTEVKAEEEKPVVPAAAPAETKTEEKAATETTEKASGADEDGTKTVEAIEESIVSVSPPESAAAPVVEETIAVAEAEPVEPEEVSIWGVPLLQDERSDVILTKFLRARDFKVKEALTMLKNTVQWRKENKIDELVESGGEEEASEFEKMVFAHGVDKEGHAVIYSSYGEFQNKELFSDKEKLNKFLNWRIQLQEKCVRAIDFSNPEAKSSFVFVSDFRNAPGLGKRALWQFIRRAVKQFEDNYPEFAARELFINVPWWYIPYYKTFGSIITSPRTRSKMVLAGPSKSAETIFKYIAPEQVPVKYGGLSKEVPANTVETVTEVIVKPAGNYTIELPASEACTLSWELRVLGADVSYGAQFEPTIEGSYAVIVSKTRKIGSTDEPVITDSFKVGEPGKIVITIDNQTSKKKKVLYRFKTQPKV</sequence>
<organism evidence="13 14">
    <name type="scientific">Camelina sativa</name>
    <name type="common">False flax</name>
    <name type="synonym">Myagrum sativum</name>
    <dbReference type="NCBI Taxonomy" id="90675"/>
    <lineage>
        <taxon>Eukaryota</taxon>
        <taxon>Viridiplantae</taxon>
        <taxon>Streptophyta</taxon>
        <taxon>Embryophyta</taxon>
        <taxon>Tracheophyta</taxon>
        <taxon>Spermatophyta</taxon>
        <taxon>Magnoliopsida</taxon>
        <taxon>eudicotyledons</taxon>
        <taxon>Gunneridae</taxon>
        <taxon>Pentapetalae</taxon>
        <taxon>rosids</taxon>
        <taxon>malvids</taxon>
        <taxon>Brassicales</taxon>
        <taxon>Brassicaceae</taxon>
        <taxon>Camelineae</taxon>
        <taxon>Camelina</taxon>
    </lineage>
</organism>
<evidence type="ECO:0000256" key="1">
    <source>
        <dbReference type="ARBA" id="ARBA00004370"/>
    </source>
</evidence>
<dbReference type="Gene3D" id="2.60.120.680">
    <property type="entry name" value="GOLD domain"/>
    <property type="match status" value="1"/>
</dbReference>
<dbReference type="InterPro" id="IPR036865">
    <property type="entry name" value="CRAL-TRIO_dom_sf"/>
</dbReference>
<dbReference type="SMART" id="SM00516">
    <property type="entry name" value="SEC14"/>
    <property type="match status" value="1"/>
</dbReference>
<dbReference type="SUPFAM" id="SSF101576">
    <property type="entry name" value="Supernatant protein factor (SPF), C-terminal domain"/>
    <property type="match status" value="1"/>
</dbReference>
<keyword evidence="5" id="KW-0963">Cytoplasm</keyword>
<evidence type="ECO:0000313" key="14">
    <source>
        <dbReference type="RefSeq" id="XP_010415949.1"/>
    </source>
</evidence>
<evidence type="ECO:0000259" key="12">
    <source>
        <dbReference type="PROSITE" id="PS50866"/>
    </source>
</evidence>
<dbReference type="SUPFAM" id="SSF52087">
    <property type="entry name" value="CRAL/TRIO domain"/>
    <property type="match status" value="1"/>
</dbReference>
<proteinExistence type="inferred from homology"/>
<accession>A0ABM0STL5</accession>
<keyword evidence="8" id="KW-0472">Membrane</keyword>
<evidence type="ECO:0000256" key="10">
    <source>
        <dbReference type="SAM" id="MobiDB-lite"/>
    </source>
</evidence>
<keyword evidence="6" id="KW-0132">Cell division</keyword>
<protein>
    <submittedName>
        <fullName evidence="14">Patellin-1-like isoform X3</fullName>
    </submittedName>
</protein>
<keyword evidence="13" id="KW-1185">Reference proteome</keyword>
<dbReference type="InterPro" id="IPR044834">
    <property type="entry name" value="PATL"/>
</dbReference>
<dbReference type="InterPro" id="IPR009038">
    <property type="entry name" value="GOLD_dom"/>
</dbReference>
<evidence type="ECO:0000259" key="11">
    <source>
        <dbReference type="PROSITE" id="PS50191"/>
    </source>
</evidence>
<keyword evidence="7" id="KW-0446">Lipid-binding</keyword>
<evidence type="ECO:0000256" key="3">
    <source>
        <dbReference type="ARBA" id="ARBA00007155"/>
    </source>
</evidence>
<reference evidence="14" key="2">
    <citation type="submission" date="2025-08" db="UniProtKB">
        <authorList>
            <consortium name="RefSeq"/>
        </authorList>
    </citation>
    <scope>IDENTIFICATION</scope>
    <source>
        <tissue evidence="14">Leaf</tissue>
    </source>
</reference>
<evidence type="ECO:0000256" key="4">
    <source>
        <dbReference type="ARBA" id="ARBA00022448"/>
    </source>
</evidence>
<feature type="region of interest" description="Disordered" evidence="10">
    <location>
        <begin position="104"/>
        <end position="190"/>
    </location>
</feature>
<dbReference type="GeneID" id="104701889"/>
<evidence type="ECO:0000256" key="5">
    <source>
        <dbReference type="ARBA" id="ARBA00022490"/>
    </source>
</evidence>
<feature type="compositionally biased region" description="Basic and acidic residues" evidence="10">
    <location>
        <begin position="119"/>
        <end position="157"/>
    </location>
</feature>
<name>A0ABM0STL5_CAMSA</name>
<gene>
    <name evidence="14" type="primary">LOC104701889</name>
</gene>
<comment type="subcellular location">
    <subcellularLocation>
        <location evidence="2">Cytoplasm</location>
    </subcellularLocation>
    <subcellularLocation>
        <location evidence="1">Membrane</location>
    </subcellularLocation>
</comment>
<evidence type="ECO:0000256" key="6">
    <source>
        <dbReference type="ARBA" id="ARBA00022618"/>
    </source>
</evidence>
<dbReference type="PANTHER" id="PTHR45932:SF28">
    <property type="entry name" value="PATELLIN-1"/>
    <property type="match status" value="1"/>
</dbReference>
<feature type="compositionally biased region" description="Basic and acidic residues" evidence="10">
    <location>
        <begin position="167"/>
        <end position="190"/>
    </location>
</feature>
<dbReference type="PANTHER" id="PTHR45932">
    <property type="entry name" value="PATELLIN-1"/>
    <property type="match status" value="1"/>
</dbReference>
<feature type="compositionally biased region" description="Basic and acidic residues" evidence="10">
    <location>
        <begin position="20"/>
        <end position="72"/>
    </location>
</feature>
<comment type="similarity">
    <text evidence="3">Belongs to the patellin family.</text>
</comment>
<evidence type="ECO:0000256" key="8">
    <source>
        <dbReference type="ARBA" id="ARBA00023136"/>
    </source>
</evidence>
<feature type="domain" description="GOLD" evidence="12">
    <location>
        <begin position="462"/>
        <end position="563"/>
    </location>
</feature>
<dbReference type="Proteomes" id="UP000694864">
    <property type="component" value="Chromosome 7"/>
</dbReference>
<keyword evidence="4" id="KW-0813">Transport</keyword>
<dbReference type="RefSeq" id="XP_010415949.1">
    <property type="nucleotide sequence ID" value="XM_010417647.2"/>
</dbReference>
<dbReference type="PROSITE" id="PS50866">
    <property type="entry name" value="GOLD"/>
    <property type="match status" value="1"/>
</dbReference>